<dbReference type="Pfam" id="PF00005">
    <property type="entry name" value="ABC_tran"/>
    <property type="match status" value="1"/>
</dbReference>
<dbReference type="PANTHER" id="PTHR46743:SF2">
    <property type="entry name" value="TEICHOIC ACIDS EXPORT ATP-BINDING PROTEIN TAGH"/>
    <property type="match status" value="1"/>
</dbReference>
<evidence type="ECO:0000313" key="7">
    <source>
        <dbReference type="Proteomes" id="UP001262754"/>
    </source>
</evidence>
<dbReference type="EMBL" id="JAVDRL010000008">
    <property type="protein sequence ID" value="MDR6532347.1"/>
    <property type="molecule type" value="Genomic_DNA"/>
</dbReference>
<dbReference type="Proteomes" id="UP001262754">
    <property type="component" value="Unassembled WGS sequence"/>
</dbReference>
<dbReference type="InterPro" id="IPR003593">
    <property type="entry name" value="AAA+_ATPase"/>
</dbReference>
<dbReference type="Gene3D" id="3.40.50.300">
    <property type="entry name" value="P-loop containing nucleotide triphosphate hydrolases"/>
    <property type="match status" value="1"/>
</dbReference>
<proteinExistence type="inferred from homology"/>
<evidence type="ECO:0000256" key="2">
    <source>
        <dbReference type="ARBA" id="ARBA00022448"/>
    </source>
</evidence>
<dbReference type="CDD" id="cd03220">
    <property type="entry name" value="ABC_KpsT_Wzt"/>
    <property type="match status" value="1"/>
</dbReference>
<gene>
    <name evidence="6" type="ORF">J2800_003103</name>
</gene>
<dbReference type="SMART" id="SM00382">
    <property type="entry name" value="AAA"/>
    <property type="match status" value="1"/>
</dbReference>
<sequence>MASIELNGVTLFYPIFDSRSRSLKNTVMRKVGGRIYGKGDHVEVRALSNISLKINSGDRVALVGQNGAGKTTLLKVLAGIYEPPTGRIKISGSISSLTDMTMGMDLEASGRENILMRCIFLGMTHAQAREKAGEIEAFTELGSYLDLPARTYSTGMLVRLGFAASTAMSPDILVMDEMIGAGDMAFAAKASERVSSYVDNAKILVLASHNNAILRQFCNRAIFIDSGEIRADGPVDEVISLYESAYG</sequence>
<dbReference type="RefSeq" id="WP_163233501.1">
    <property type="nucleotide sequence ID" value="NZ_CP048815.1"/>
</dbReference>
<evidence type="ECO:0000256" key="1">
    <source>
        <dbReference type="ARBA" id="ARBA00005417"/>
    </source>
</evidence>
<evidence type="ECO:0000256" key="3">
    <source>
        <dbReference type="ARBA" id="ARBA00022741"/>
    </source>
</evidence>
<dbReference type="InterPro" id="IPR027417">
    <property type="entry name" value="P-loop_NTPase"/>
</dbReference>
<keyword evidence="3" id="KW-0547">Nucleotide-binding</keyword>
<accession>A0ABU1N1N6</accession>
<organism evidence="6 7">
    <name type="scientific">Caulobacter rhizosphaerae</name>
    <dbReference type="NCBI Taxonomy" id="2010972"/>
    <lineage>
        <taxon>Bacteria</taxon>
        <taxon>Pseudomonadati</taxon>
        <taxon>Pseudomonadota</taxon>
        <taxon>Alphaproteobacteria</taxon>
        <taxon>Caulobacterales</taxon>
        <taxon>Caulobacteraceae</taxon>
        <taxon>Caulobacter</taxon>
    </lineage>
</organism>
<dbReference type="PROSITE" id="PS50893">
    <property type="entry name" value="ABC_TRANSPORTER_2"/>
    <property type="match status" value="1"/>
</dbReference>
<keyword evidence="4 6" id="KW-0067">ATP-binding</keyword>
<dbReference type="PANTHER" id="PTHR46743">
    <property type="entry name" value="TEICHOIC ACIDS EXPORT ATP-BINDING PROTEIN TAGH"/>
    <property type="match status" value="1"/>
</dbReference>
<comment type="similarity">
    <text evidence="1">Belongs to the ABC transporter superfamily.</text>
</comment>
<feature type="domain" description="ABC transporter" evidence="5">
    <location>
        <begin position="23"/>
        <end position="247"/>
    </location>
</feature>
<evidence type="ECO:0000259" key="5">
    <source>
        <dbReference type="PROSITE" id="PS50893"/>
    </source>
</evidence>
<evidence type="ECO:0000313" key="6">
    <source>
        <dbReference type="EMBL" id="MDR6532347.1"/>
    </source>
</evidence>
<dbReference type="InterPro" id="IPR003439">
    <property type="entry name" value="ABC_transporter-like_ATP-bd"/>
</dbReference>
<evidence type="ECO:0000256" key="4">
    <source>
        <dbReference type="ARBA" id="ARBA00022840"/>
    </source>
</evidence>
<dbReference type="GO" id="GO:0005524">
    <property type="term" value="F:ATP binding"/>
    <property type="evidence" value="ECO:0007669"/>
    <property type="project" value="UniProtKB-KW"/>
</dbReference>
<dbReference type="SUPFAM" id="SSF52540">
    <property type="entry name" value="P-loop containing nucleoside triphosphate hydrolases"/>
    <property type="match status" value="1"/>
</dbReference>
<reference evidence="6 7" key="1">
    <citation type="submission" date="2023-07" db="EMBL/GenBank/DDBJ databases">
        <title>Sorghum-associated microbial communities from plants grown in Nebraska, USA.</title>
        <authorList>
            <person name="Schachtman D."/>
        </authorList>
    </citation>
    <scope>NUCLEOTIDE SEQUENCE [LARGE SCALE GENOMIC DNA]</scope>
    <source>
        <strain evidence="6 7">DS2154</strain>
    </source>
</reference>
<dbReference type="InterPro" id="IPR050683">
    <property type="entry name" value="Bact_Polysacc_Export_ATP-bd"/>
</dbReference>
<name>A0ABU1N1N6_9CAUL</name>
<comment type="caution">
    <text evidence="6">The sequence shown here is derived from an EMBL/GenBank/DDBJ whole genome shotgun (WGS) entry which is preliminary data.</text>
</comment>
<protein>
    <submittedName>
        <fullName evidence="6">ABC-2 type transport system ATP-binding protein/lipopolysaccharide transport system ATP-binding protein</fullName>
    </submittedName>
</protein>
<dbReference type="InterPro" id="IPR015860">
    <property type="entry name" value="ABC_transpr_TagH-like"/>
</dbReference>
<keyword evidence="2" id="KW-0813">Transport</keyword>
<keyword evidence="7" id="KW-1185">Reference proteome</keyword>